<dbReference type="GO" id="GO:0006355">
    <property type="term" value="P:regulation of DNA-templated transcription"/>
    <property type="evidence" value="ECO:0007669"/>
    <property type="project" value="InterPro"/>
</dbReference>
<dbReference type="SMART" id="SM00267">
    <property type="entry name" value="GGDEF"/>
    <property type="match status" value="1"/>
</dbReference>
<evidence type="ECO:0000313" key="4">
    <source>
        <dbReference type="EMBL" id="SBT06303.1"/>
    </source>
</evidence>
<dbReference type="PANTHER" id="PTHR46663">
    <property type="entry name" value="DIGUANYLATE CYCLASE DGCT-RELATED"/>
    <property type="match status" value="1"/>
</dbReference>
<dbReference type="NCBIfam" id="TIGR00254">
    <property type="entry name" value="GGDEF"/>
    <property type="match status" value="1"/>
</dbReference>
<dbReference type="Pfam" id="PF13426">
    <property type="entry name" value="PAS_9"/>
    <property type="match status" value="1"/>
</dbReference>
<proteinExistence type="predicted"/>
<dbReference type="SMART" id="SM00091">
    <property type="entry name" value="PAS"/>
    <property type="match status" value="4"/>
</dbReference>
<dbReference type="Gene3D" id="3.30.70.270">
    <property type="match status" value="1"/>
</dbReference>
<dbReference type="Pfam" id="PF08448">
    <property type="entry name" value="PAS_4"/>
    <property type="match status" value="2"/>
</dbReference>
<feature type="domain" description="PAC" evidence="2">
    <location>
        <begin position="508"/>
        <end position="560"/>
    </location>
</feature>
<dbReference type="InterPro" id="IPR035965">
    <property type="entry name" value="PAS-like_dom_sf"/>
</dbReference>
<accession>A0A1A8XQR8</accession>
<dbReference type="PROSITE" id="PS50112">
    <property type="entry name" value="PAS"/>
    <property type="match status" value="2"/>
</dbReference>
<feature type="domain" description="GGDEF" evidence="3">
    <location>
        <begin position="592"/>
        <end position="739"/>
    </location>
</feature>
<dbReference type="InterPro" id="IPR043128">
    <property type="entry name" value="Rev_trsase/Diguanyl_cyclase"/>
</dbReference>
<protein>
    <submittedName>
        <fullName evidence="4">Putative Diguanylate cyclase</fullName>
        <ecNumber evidence="4">2.7.7.65</ecNumber>
    </submittedName>
</protein>
<keyword evidence="5" id="KW-1185">Reference proteome</keyword>
<feature type="domain" description="PAS" evidence="1">
    <location>
        <begin position="193"/>
        <end position="257"/>
    </location>
</feature>
<evidence type="ECO:0000259" key="3">
    <source>
        <dbReference type="PROSITE" id="PS50887"/>
    </source>
</evidence>
<dbReference type="PROSITE" id="PS50113">
    <property type="entry name" value="PAC"/>
    <property type="match status" value="4"/>
</dbReference>
<dbReference type="PANTHER" id="PTHR46663:SF3">
    <property type="entry name" value="SLL0267 PROTEIN"/>
    <property type="match status" value="1"/>
</dbReference>
<dbReference type="InterPro" id="IPR013656">
    <property type="entry name" value="PAS_4"/>
</dbReference>
<dbReference type="CDD" id="cd01949">
    <property type="entry name" value="GGDEF"/>
    <property type="match status" value="1"/>
</dbReference>
<dbReference type="GO" id="GO:0052621">
    <property type="term" value="F:diguanylate cyclase activity"/>
    <property type="evidence" value="ECO:0007669"/>
    <property type="project" value="UniProtKB-EC"/>
</dbReference>
<dbReference type="RefSeq" id="WP_186407081.1">
    <property type="nucleotide sequence ID" value="NZ_FLQX01000107.1"/>
</dbReference>
<feature type="domain" description="PAC" evidence="2">
    <location>
        <begin position="138"/>
        <end position="189"/>
    </location>
</feature>
<dbReference type="SUPFAM" id="SSF55785">
    <property type="entry name" value="PYP-like sensor domain (PAS domain)"/>
    <property type="match status" value="4"/>
</dbReference>
<dbReference type="SMART" id="SM00086">
    <property type="entry name" value="PAC"/>
    <property type="match status" value="4"/>
</dbReference>
<evidence type="ECO:0000259" key="1">
    <source>
        <dbReference type="PROSITE" id="PS50112"/>
    </source>
</evidence>
<feature type="domain" description="PAS" evidence="1">
    <location>
        <begin position="437"/>
        <end position="505"/>
    </location>
</feature>
<dbReference type="CDD" id="cd00130">
    <property type="entry name" value="PAS"/>
    <property type="match status" value="4"/>
</dbReference>
<dbReference type="STRING" id="1860102.ACCAA_310054"/>
<evidence type="ECO:0000259" key="2">
    <source>
        <dbReference type="PROSITE" id="PS50113"/>
    </source>
</evidence>
<dbReference type="InterPro" id="IPR000160">
    <property type="entry name" value="GGDEF_dom"/>
</dbReference>
<dbReference type="EC" id="2.7.7.65" evidence="4"/>
<evidence type="ECO:0000313" key="5">
    <source>
        <dbReference type="Proteomes" id="UP000199169"/>
    </source>
</evidence>
<dbReference type="Pfam" id="PF00989">
    <property type="entry name" value="PAS"/>
    <property type="match status" value="1"/>
</dbReference>
<gene>
    <name evidence="4" type="ORF">ACCAA_310054</name>
</gene>
<dbReference type="SUPFAM" id="SSF55073">
    <property type="entry name" value="Nucleotide cyclase"/>
    <property type="match status" value="1"/>
</dbReference>
<dbReference type="Pfam" id="PF00990">
    <property type="entry name" value="GGDEF"/>
    <property type="match status" value="1"/>
</dbReference>
<dbReference type="InterPro" id="IPR013767">
    <property type="entry name" value="PAS_fold"/>
</dbReference>
<dbReference type="InterPro" id="IPR001610">
    <property type="entry name" value="PAC"/>
</dbReference>
<dbReference type="AlphaFoldDB" id="A0A1A8XQR8"/>
<name>A0A1A8XQR8_9PROT</name>
<dbReference type="InterPro" id="IPR000014">
    <property type="entry name" value="PAS"/>
</dbReference>
<dbReference type="PROSITE" id="PS50887">
    <property type="entry name" value="GGDEF"/>
    <property type="match status" value="1"/>
</dbReference>
<sequence>MSTKDKSPAEQALRSQAEAIVRETGLAGQREAMSLEAMQKALHELRVHQIELQMQNEELRRIDAARERYCELYDMAPVGYCTLSEKEVILEANLTAATLLGVVREALLMQPLSRFVFGDDQVIYYFHRKRLIEVAEAQACELRMVKRDGAIFWARMEATIASNESGHPVFRVMLSDISDRKQAEGRLQLAACVFSHAREGIMITTADGTIVDVNRAFTRITGYSRDEALGRNSRFLASDRQDQAFYAAMRHDLIDDGYWSGEVWNRRKDGEVYVEMQTISAVPDVQGNIRQVVTLFSDITAIKRAEESLAASEELRRLFIEYAPAGLAMFDRDMRYLYTSNHWFADHGLDKRDLHGLSHYDVFPEIPEQWKEFHRRGLAGEVLRSEGDRFERLDGSVKWVRWEIRPWYNAQRSIGGIIIFTEDITANKKAEEVLREQEESFRLIAENLNGFVAILDADGRRLYNSPSYARLLGEREIVGSSSFDDIHPADRERVIRAFREAVATGIGQHLEYRFLMANGSTCLLESRSGIVMDDEGRTKRVVVVSHDITERRRADEKVQHLAFHDTLTQLPNRLTLHERLNHSMAASKRSGCYGALMFLDLDHFKPLNDRHGHEAGDLLLIDVAARLKRCVRETDTVARFGGDEFVVLLSELHTDKDESTLQVRRIAEKIRLSLSEPYSMIVKRDGMADHTIDHHCTVSIGVSLFISDEVSPDKLLKWADAAMYQAKEDGRNRIRFCLELG</sequence>
<feature type="domain" description="PAC" evidence="2">
    <location>
        <begin position="259"/>
        <end position="311"/>
    </location>
</feature>
<keyword evidence="4" id="KW-0808">Transferase</keyword>
<dbReference type="FunFam" id="3.30.70.270:FF:000001">
    <property type="entry name" value="Diguanylate cyclase domain protein"/>
    <property type="match status" value="1"/>
</dbReference>
<dbReference type="Gene3D" id="3.30.450.20">
    <property type="entry name" value="PAS domain"/>
    <property type="match status" value="4"/>
</dbReference>
<organism evidence="4 5">
    <name type="scientific">Candidatus Accumulibacter aalborgensis</name>
    <dbReference type="NCBI Taxonomy" id="1860102"/>
    <lineage>
        <taxon>Bacteria</taxon>
        <taxon>Pseudomonadati</taxon>
        <taxon>Pseudomonadota</taxon>
        <taxon>Betaproteobacteria</taxon>
        <taxon>Candidatus Accumulibacter</taxon>
    </lineage>
</organism>
<keyword evidence="4" id="KW-0548">Nucleotidyltransferase</keyword>
<dbReference type="InterPro" id="IPR052163">
    <property type="entry name" value="DGC-Regulatory_Protein"/>
</dbReference>
<feature type="domain" description="PAC" evidence="2">
    <location>
        <begin position="384"/>
        <end position="436"/>
    </location>
</feature>
<dbReference type="InterPro" id="IPR029787">
    <property type="entry name" value="Nucleotide_cyclase"/>
</dbReference>
<dbReference type="InterPro" id="IPR000700">
    <property type="entry name" value="PAS-assoc_C"/>
</dbReference>
<dbReference type="NCBIfam" id="TIGR00229">
    <property type="entry name" value="sensory_box"/>
    <property type="match status" value="4"/>
</dbReference>
<dbReference type="EMBL" id="FLQX01000107">
    <property type="protein sequence ID" value="SBT06303.1"/>
    <property type="molecule type" value="Genomic_DNA"/>
</dbReference>
<reference evidence="4 5" key="1">
    <citation type="submission" date="2016-06" db="EMBL/GenBank/DDBJ databases">
        <authorList>
            <person name="Kjaerup R.B."/>
            <person name="Dalgaard T.S."/>
            <person name="Juul-Madsen H.R."/>
        </authorList>
    </citation>
    <scope>NUCLEOTIDE SEQUENCE [LARGE SCALE GENOMIC DNA]</scope>
    <source>
        <strain evidence="4">3</strain>
    </source>
</reference>
<dbReference type="Proteomes" id="UP000199169">
    <property type="component" value="Unassembled WGS sequence"/>
</dbReference>